<keyword evidence="5" id="KW-0645">Protease</keyword>
<keyword evidence="2 5" id="KW-0064">Aspartyl protease</keyword>
<evidence type="ECO:0000256" key="1">
    <source>
        <dbReference type="ARBA" id="ARBA00007447"/>
    </source>
</evidence>
<dbReference type="PROSITE" id="PS00141">
    <property type="entry name" value="ASP_PROTEASE"/>
    <property type="match status" value="1"/>
</dbReference>
<dbReference type="EMBL" id="JAEPQZ010000008">
    <property type="protein sequence ID" value="KAG2177972.1"/>
    <property type="molecule type" value="Genomic_DNA"/>
</dbReference>
<sequence>MVKLLEKAISISWFAWTVTGNTIDIGITRKSSPSLEQAVQAASVRIMTLSADSKGSLNRAENIPLIALYNAQYSYYIKVGLGTPSQNFSLVLDTGSSLLWVPDKTCGGKCVNAPHFFDRSNSATFKQDYSTNFQAGYGSGRAQGIIGFDTLSFNDGSFKVENQEFGLATDQNHITNNGNDGIFGLGPDPLSAYGNTAHKVIATPITNLVKQNKDLSTLFSVRFAPVPKGSYYAMNGFLSLGGLPDRKWYKGELQWVPRIRHSPAAFMLRISNFGEWLLILSTDIGTTLIIVSHEIANAFFSEIPGAIIDPFTEYWGVPCQSVNKLSTITFTIGGVELSLTPEEYMIPTYLMRDNLYQNRRPGTCLSFIHGFDTSGLGCDMLLGQKFLERYVTVYDPEQNKIAFARSNPNA</sequence>
<dbReference type="InterPro" id="IPR021109">
    <property type="entry name" value="Peptidase_aspartic_dom_sf"/>
</dbReference>
<evidence type="ECO:0000256" key="5">
    <source>
        <dbReference type="RuleBase" id="RU000454"/>
    </source>
</evidence>
<dbReference type="Pfam" id="PF00026">
    <property type="entry name" value="Asp"/>
    <property type="match status" value="1"/>
</dbReference>
<feature type="domain" description="Peptidase A1" evidence="6">
    <location>
        <begin position="75"/>
        <end position="404"/>
    </location>
</feature>
<evidence type="ECO:0000256" key="2">
    <source>
        <dbReference type="ARBA" id="ARBA00022750"/>
    </source>
</evidence>
<feature type="disulfide bond" evidence="4">
    <location>
        <begin position="106"/>
        <end position="110"/>
    </location>
</feature>
<evidence type="ECO:0000259" key="6">
    <source>
        <dbReference type="PROSITE" id="PS51767"/>
    </source>
</evidence>
<dbReference type="Gene3D" id="2.40.70.10">
    <property type="entry name" value="Acid Proteases"/>
    <property type="match status" value="2"/>
</dbReference>
<dbReference type="OrthoDB" id="660550at2759"/>
<dbReference type="Proteomes" id="UP000654370">
    <property type="component" value="Unassembled WGS sequence"/>
</dbReference>
<keyword evidence="8" id="KW-1185">Reference proteome</keyword>
<comment type="similarity">
    <text evidence="1 5">Belongs to the peptidase A1 family.</text>
</comment>
<reference evidence="7" key="1">
    <citation type="submission" date="2020-12" db="EMBL/GenBank/DDBJ databases">
        <title>Metabolic potential, ecology and presence of endohyphal bacteria is reflected in genomic diversity of Mucoromycotina.</title>
        <authorList>
            <person name="Muszewska A."/>
            <person name="Okrasinska A."/>
            <person name="Steczkiewicz K."/>
            <person name="Drgas O."/>
            <person name="Orlowska M."/>
            <person name="Perlinska-Lenart U."/>
            <person name="Aleksandrzak-Piekarczyk T."/>
            <person name="Szatraj K."/>
            <person name="Zielenkiewicz U."/>
            <person name="Pilsyk S."/>
            <person name="Malc E."/>
            <person name="Mieczkowski P."/>
            <person name="Kruszewska J.S."/>
            <person name="Biernat P."/>
            <person name="Pawlowska J."/>
        </authorList>
    </citation>
    <scope>NUCLEOTIDE SEQUENCE</scope>
    <source>
        <strain evidence="7">WA0000067209</strain>
    </source>
</reference>
<dbReference type="PROSITE" id="PS51767">
    <property type="entry name" value="PEPTIDASE_A1"/>
    <property type="match status" value="1"/>
</dbReference>
<gene>
    <name evidence="7" type="ORF">INT43_003219</name>
</gene>
<dbReference type="CDD" id="cd05471">
    <property type="entry name" value="pepsin_like"/>
    <property type="match status" value="1"/>
</dbReference>
<dbReference type="InterPro" id="IPR001461">
    <property type="entry name" value="Aspartic_peptidase_A1"/>
</dbReference>
<proteinExistence type="inferred from homology"/>
<feature type="disulfide bond" evidence="4">
    <location>
        <begin position="319"/>
        <end position="364"/>
    </location>
</feature>
<evidence type="ECO:0000256" key="4">
    <source>
        <dbReference type="PIRSR" id="PIRSR601461-2"/>
    </source>
</evidence>
<feature type="active site" evidence="3">
    <location>
        <position position="283"/>
    </location>
</feature>
<dbReference type="PRINTS" id="PR00792">
    <property type="entry name" value="PEPSIN"/>
</dbReference>
<dbReference type="AlphaFoldDB" id="A0A8H7PPP8"/>
<feature type="active site" evidence="3">
    <location>
        <position position="93"/>
    </location>
</feature>
<dbReference type="GO" id="GO:0006508">
    <property type="term" value="P:proteolysis"/>
    <property type="evidence" value="ECO:0007669"/>
    <property type="project" value="UniProtKB-KW"/>
</dbReference>
<protein>
    <recommendedName>
        <fullName evidence="6">Peptidase A1 domain-containing protein</fullName>
    </recommendedName>
</protein>
<organism evidence="7 8">
    <name type="scientific">Mortierella isabellina</name>
    <name type="common">Filamentous fungus</name>
    <name type="synonym">Umbelopsis isabellina</name>
    <dbReference type="NCBI Taxonomy" id="91625"/>
    <lineage>
        <taxon>Eukaryota</taxon>
        <taxon>Fungi</taxon>
        <taxon>Fungi incertae sedis</taxon>
        <taxon>Mucoromycota</taxon>
        <taxon>Mucoromycotina</taxon>
        <taxon>Umbelopsidomycetes</taxon>
        <taxon>Umbelopsidales</taxon>
        <taxon>Umbelopsidaceae</taxon>
        <taxon>Umbelopsis</taxon>
    </lineage>
</organism>
<comment type="caution">
    <text evidence="7">The sequence shown here is derived from an EMBL/GenBank/DDBJ whole genome shotgun (WGS) entry which is preliminary data.</text>
</comment>
<keyword evidence="5" id="KW-0378">Hydrolase</keyword>
<dbReference type="GO" id="GO:0004190">
    <property type="term" value="F:aspartic-type endopeptidase activity"/>
    <property type="evidence" value="ECO:0007669"/>
    <property type="project" value="UniProtKB-KW"/>
</dbReference>
<dbReference type="InterPro" id="IPR001969">
    <property type="entry name" value="Aspartic_peptidase_AS"/>
</dbReference>
<dbReference type="PANTHER" id="PTHR47966">
    <property type="entry name" value="BETA-SITE APP-CLEAVING ENZYME, ISOFORM A-RELATED"/>
    <property type="match status" value="1"/>
</dbReference>
<evidence type="ECO:0000313" key="7">
    <source>
        <dbReference type="EMBL" id="KAG2177972.1"/>
    </source>
</evidence>
<evidence type="ECO:0000256" key="3">
    <source>
        <dbReference type="PIRSR" id="PIRSR601461-1"/>
    </source>
</evidence>
<dbReference type="PANTHER" id="PTHR47966:SF51">
    <property type="entry name" value="BETA-SITE APP-CLEAVING ENZYME, ISOFORM A-RELATED"/>
    <property type="match status" value="1"/>
</dbReference>
<name>A0A8H7PPP8_MORIS</name>
<accession>A0A8H7PPP8</accession>
<dbReference type="InterPro" id="IPR033121">
    <property type="entry name" value="PEPTIDASE_A1"/>
</dbReference>
<keyword evidence="4" id="KW-1015">Disulfide bond</keyword>
<dbReference type="SUPFAM" id="SSF50630">
    <property type="entry name" value="Acid proteases"/>
    <property type="match status" value="1"/>
</dbReference>
<dbReference type="InterPro" id="IPR034164">
    <property type="entry name" value="Pepsin-like_dom"/>
</dbReference>
<evidence type="ECO:0000313" key="8">
    <source>
        <dbReference type="Proteomes" id="UP000654370"/>
    </source>
</evidence>